<protein>
    <submittedName>
        <fullName evidence="2">DUF5325 family protein</fullName>
    </submittedName>
</protein>
<dbReference type="GeneID" id="93655949"/>
<evidence type="ECO:0000313" key="3">
    <source>
        <dbReference type="Proteomes" id="UP001240157"/>
    </source>
</evidence>
<keyword evidence="1" id="KW-0472">Membrane</keyword>
<sequence>MKMQKSKLIFFILALVAVFFLTMFSFAIAATNILWMCITFLLLMATLGYGFSLKKKYRENDWF</sequence>
<dbReference type="AlphaFoldDB" id="A0ABD5AUQ8"/>
<evidence type="ECO:0000256" key="1">
    <source>
        <dbReference type="SAM" id="Phobius"/>
    </source>
</evidence>
<dbReference type="Proteomes" id="UP001240157">
    <property type="component" value="Unassembled WGS sequence"/>
</dbReference>
<keyword evidence="1" id="KW-0812">Transmembrane</keyword>
<accession>A0ABD5AUQ8</accession>
<evidence type="ECO:0000313" key="2">
    <source>
        <dbReference type="EMBL" id="MDQ7174950.1"/>
    </source>
</evidence>
<dbReference type="RefSeq" id="WP_229717287.1">
    <property type="nucleotide sequence ID" value="NZ_BMDK01000001.1"/>
</dbReference>
<proteinExistence type="predicted"/>
<keyword evidence="1" id="KW-1133">Transmembrane helix</keyword>
<gene>
    <name evidence="2" type="ORF">RCF65_03000</name>
</gene>
<feature type="transmembrane region" description="Helical" evidence="1">
    <location>
        <begin position="7"/>
        <end position="27"/>
    </location>
</feature>
<dbReference type="EMBL" id="JAVGJF010000010">
    <property type="protein sequence ID" value="MDQ7174950.1"/>
    <property type="molecule type" value="Genomic_DNA"/>
</dbReference>
<dbReference type="InterPro" id="IPR035211">
    <property type="entry name" value="DUF5325"/>
</dbReference>
<reference evidence="2 3" key="1">
    <citation type="submission" date="2023-08" db="EMBL/GenBank/DDBJ databases">
        <title>Whole genome sequencing of Staphylococcus chromogenes NNSch 2386.</title>
        <authorList>
            <person name="Kropotov V.S."/>
            <person name="Boriskina E.V."/>
            <person name="Gordinskaya N.A."/>
            <person name="Shkurkina I.S."/>
            <person name="Kryazhev D.V."/>
            <person name="Alekseeva A.E."/>
            <person name="Makhova M.A."/>
        </authorList>
    </citation>
    <scope>NUCLEOTIDE SEQUENCE [LARGE SCALE GENOMIC DNA]</scope>
    <source>
        <strain evidence="2 3">NNSch 2386</strain>
    </source>
</reference>
<organism evidence="2 3">
    <name type="scientific">Staphylococcus chromogenes</name>
    <name type="common">Staphylococcus hyicus subsp. chromogenes</name>
    <dbReference type="NCBI Taxonomy" id="46126"/>
    <lineage>
        <taxon>Bacteria</taxon>
        <taxon>Bacillati</taxon>
        <taxon>Bacillota</taxon>
        <taxon>Bacilli</taxon>
        <taxon>Bacillales</taxon>
        <taxon>Staphylococcaceae</taxon>
        <taxon>Staphylococcus</taxon>
    </lineage>
</organism>
<comment type="caution">
    <text evidence="2">The sequence shown here is derived from an EMBL/GenBank/DDBJ whole genome shotgun (WGS) entry which is preliminary data.</text>
</comment>
<feature type="transmembrane region" description="Helical" evidence="1">
    <location>
        <begin position="33"/>
        <end position="53"/>
    </location>
</feature>
<dbReference type="Pfam" id="PF17259">
    <property type="entry name" value="DUF5325"/>
    <property type="match status" value="1"/>
</dbReference>
<name>A0ABD5AUQ8_STACR</name>